<dbReference type="SUPFAM" id="SSF50249">
    <property type="entry name" value="Nucleic acid-binding proteins"/>
    <property type="match status" value="1"/>
</dbReference>
<dbReference type="InterPro" id="IPR012340">
    <property type="entry name" value="NA-bd_OB-fold"/>
</dbReference>
<dbReference type="AlphaFoldDB" id="A0A6J4UVW1"/>
<accession>A0A6J4UVW1</accession>
<organism evidence="2">
    <name type="scientific">uncultured Thermomicrobiales bacterium</name>
    <dbReference type="NCBI Taxonomy" id="1645740"/>
    <lineage>
        <taxon>Bacteria</taxon>
        <taxon>Pseudomonadati</taxon>
        <taxon>Thermomicrobiota</taxon>
        <taxon>Thermomicrobia</taxon>
        <taxon>Thermomicrobiales</taxon>
        <taxon>environmental samples</taxon>
    </lineage>
</organism>
<dbReference type="GO" id="GO:0003676">
    <property type="term" value="F:nucleic acid binding"/>
    <property type="evidence" value="ECO:0007669"/>
    <property type="project" value="InterPro"/>
</dbReference>
<dbReference type="Gene3D" id="2.40.50.140">
    <property type="entry name" value="Nucleic acid-binding proteins"/>
    <property type="match status" value="1"/>
</dbReference>
<name>A0A6J4UVW1_9BACT</name>
<feature type="domain" description="CSD" evidence="1">
    <location>
        <begin position="1"/>
        <end position="73"/>
    </location>
</feature>
<proteinExistence type="predicted"/>
<dbReference type="InterPro" id="IPR002059">
    <property type="entry name" value="CSP_DNA-bd"/>
</dbReference>
<dbReference type="PROSITE" id="PS51857">
    <property type="entry name" value="CSD_2"/>
    <property type="match status" value="1"/>
</dbReference>
<evidence type="ECO:0000313" key="2">
    <source>
        <dbReference type="EMBL" id="CAA9562048.1"/>
    </source>
</evidence>
<sequence>MIGTITRLQPGGQSGGFGFIASDALGRPHDLPFRHAAVAGAGFARLRVGQRVRFDQVPLPGDPRRRHAVRVAPLAGEEHPR</sequence>
<dbReference type="EMBL" id="CADCWF010000169">
    <property type="protein sequence ID" value="CAA9562048.1"/>
    <property type="molecule type" value="Genomic_DNA"/>
</dbReference>
<evidence type="ECO:0000259" key="1">
    <source>
        <dbReference type="PROSITE" id="PS51857"/>
    </source>
</evidence>
<reference evidence="2" key="1">
    <citation type="submission" date="2020-02" db="EMBL/GenBank/DDBJ databases">
        <authorList>
            <person name="Meier V. D."/>
        </authorList>
    </citation>
    <scope>NUCLEOTIDE SEQUENCE</scope>
    <source>
        <strain evidence="2">AVDCRST_MAG59</strain>
    </source>
</reference>
<gene>
    <name evidence="2" type="ORF">AVDCRST_MAG59-2671</name>
</gene>
<protein>
    <recommendedName>
        <fullName evidence="1">CSD domain-containing protein</fullName>
    </recommendedName>
</protein>